<evidence type="ECO:0000256" key="1">
    <source>
        <dbReference type="SAM" id="Phobius"/>
    </source>
</evidence>
<reference evidence="2" key="1">
    <citation type="submission" date="2021-06" db="EMBL/GenBank/DDBJ databases">
        <title>Elioraea tepida, sp. nov., a moderately thermophilic aerobic anoxygenic phototrophic bacterium isolated from an alkaline siliceous hot spring mat community in Yellowstone National Park, WY, USA.</title>
        <authorList>
            <person name="Saini M.K."/>
            <person name="Yoshida S."/>
            <person name="Sebastian A."/>
            <person name="Hirose S."/>
            <person name="Hara E."/>
            <person name="Tamaki H."/>
            <person name="Soulier N.T."/>
            <person name="Albert I."/>
            <person name="Hanada S."/>
            <person name="Bryant D.A."/>
            <person name="Tank M."/>
        </authorList>
    </citation>
    <scope>NUCLEOTIDE SEQUENCE</scope>
    <source>
        <strain evidence="2">MS-P2</strain>
    </source>
</reference>
<feature type="transmembrane region" description="Helical" evidence="1">
    <location>
        <begin position="156"/>
        <end position="178"/>
    </location>
</feature>
<dbReference type="PANTHER" id="PTHR30188">
    <property type="entry name" value="ABC TRANSPORTER PERMEASE PROTEIN-RELATED"/>
    <property type="match status" value="1"/>
</dbReference>
<dbReference type="Proteomes" id="UP000694001">
    <property type="component" value="Chromosome"/>
</dbReference>
<dbReference type="GO" id="GO:0005548">
    <property type="term" value="F:phospholipid transporter activity"/>
    <property type="evidence" value="ECO:0007669"/>
    <property type="project" value="TreeGrafter"/>
</dbReference>
<gene>
    <name evidence="2" type="ORF">KO353_02665</name>
</gene>
<protein>
    <submittedName>
        <fullName evidence="2">ABC transporter permease</fullName>
    </submittedName>
</protein>
<dbReference type="GO" id="GO:0043190">
    <property type="term" value="C:ATP-binding cassette (ABC) transporter complex"/>
    <property type="evidence" value="ECO:0007669"/>
    <property type="project" value="InterPro"/>
</dbReference>
<feature type="transmembrane region" description="Helical" evidence="1">
    <location>
        <begin position="216"/>
        <end position="239"/>
    </location>
</feature>
<organism evidence="2 3">
    <name type="scientific">Elioraea tepida</name>
    <dbReference type="NCBI Taxonomy" id="2843330"/>
    <lineage>
        <taxon>Bacteria</taxon>
        <taxon>Pseudomonadati</taxon>
        <taxon>Pseudomonadota</taxon>
        <taxon>Alphaproteobacteria</taxon>
        <taxon>Acetobacterales</taxon>
        <taxon>Elioraeaceae</taxon>
        <taxon>Elioraea</taxon>
    </lineage>
</organism>
<sequence length="274" mass="27960">MTAAAQPRPAGSTLRGVLAAVGAPTVAAARWVAFVSGLGAAVLAAALRPRSWRRPVRTAFHRALHEAAVLPLGAVMVAAVLIGVRMVFQALYWLGSVDQESLAGTVLTTVLGREVAPVVVGLLVIGRFGVRTLIVLGEHARGGRIAALDAQGIDPVLYLALPRVLASALATLCLTILFTTAALAAGWAFALLLSPTAFGLFEFLADVLRAMGASNFVLLPLKALSIGLVVALVAVAIVLGAPALAAEPARLAPAGFGMMVLATLAVSGIISMVL</sequence>
<proteinExistence type="predicted"/>
<evidence type="ECO:0000313" key="2">
    <source>
        <dbReference type="EMBL" id="QXM25173.1"/>
    </source>
</evidence>
<dbReference type="PANTHER" id="PTHR30188:SF4">
    <property type="entry name" value="PROTEIN TRIGALACTOSYLDIACYLGLYCEROL 1, CHLOROPLASTIC"/>
    <property type="match status" value="1"/>
</dbReference>
<dbReference type="InterPro" id="IPR030802">
    <property type="entry name" value="Permease_MalE"/>
</dbReference>
<dbReference type="EMBL" id="CP076448">
    <property type="protein sequence ID" value="QXM25173.1"/>
    <property type="molecule type" value="Genomic_DNA"/>
</dbReference>
<keyword evidence="1" id="KW-0812">Transmembrane</keyword>
<accession>A0A975U4F5</accession>
<feature type="transmembrane region" description="Helical" evidence="1">
    <location>
        <begin position="68"/>
        <end position="95"/>
    </location>
</feature>
<evidence type="ECO:0000313" key="3">
    <source>
        <dbReference type="Proteomes" id="UP000694001"/>
    </source>
</evidence>
<feature type="transmembrane region" description="Helical" evidence="1">
    <location>
        <begin position="115"/>
        <end position="136"/>
    </location>
</feature>
<keyword evidence="1" id="KW-1133">Transmembrane helix</keyword>
<dbReference type="RefSeq" id="WP_218286229.1">
    <property type="nucleotide sequence ID" value="NZ_CP076448.1"/>
</dbReference>
<feature type="transmembrane region" description="Helical" evidence="1">
    <location>
        <begin position="184"/>
        <end position="204"/>
    </location>
</feature>
<dbReference type="AlphaFoldDB" id="A0A975U4F5"/>
<dbReference type="Pfam" id="PF02405">
    <property type="entry name" value="MlaE"/>
    <property type="match status" value="1"/>
</dbReference>
<feature type="transmembrane region" description="Helical" evidence="1">
    <location>
        <begin position="251"/>
        <end position="273"/>
    </location>
</feature>
<dbReference type="KEGG" id="elio:KO353_02665"/>
<keyword evidence="1" id="KW-0472">Membrane</keyword>
<feature type="transmembrane region" description="Helical" evidence="1">
    <location>
        <begin position="28"/>
        <end position="47"/>
    </location>
</feature>
<name>A0A975U4F5_9PROT</name>
<keyword evidence="3" id="KW-1185">Reference proteome</keyword>